<protein>
    <submittedName>
        <fullName evidence="1">Vesicle-mediated ER to Golgi transport protein</fullName>
        <ecNumber evidence="1">2.1.1.319</ecNumber>
    </submittedName>
</protein>
<proteinExistence type="predicted"/>
<name>A0ACC1IYU9_9FUNG</name>
<feature type="non-terminal residue" evidence="1">
    <location>
        <position position="253"/>
    </location>
</feature>
<reference evidence="1" key="1">
    <citation type="submission" date="2022-07" db="EMBL/GenBank/DDBJ databases">
        <title>Phylogenomic reconstructions and comparative analyses of Kickxellomycotina fungi.</title>
        <authorList>
            <person name="Reynolds N.K."/>
            <person name="Stajich J.E."/>
            <person name="Barry K."/>
            <person name="Grigoriev I.V."/>
            <person name="Crous P."/>
            <person name="Smith M.E."/>
        </authorList>
    </citation>
    <scope>NUCLEOTIDE SEQUENCE</scope>
    <source>
        <strain evidence="1">NRRL 5244</strain>
    </source>
</reference>
<keyword evidence="2" id="KW-1185">Reference proteome</keyword>
<sequence length="253" mass="28107">MDFFKRYSAIGGGQQQSASETIQRLADRVETSTLLEDKRAAVLGLKGLSREYKKEIGEASLPALLTVLKEDGEDQNLVKAVLETLNNLCTRDALRDVDHTEGQSEDPVADQFAQTIIDDGDNISTFLELLGDTDFYVRFYTVQLLGLLHMYSGEQVQQAVLVSPTGVGRLVDLLTDQRDIIRNEGIQLLIAMTESNADIQKIVAFENAFDHLLAIVGEEGGVRGNIVVQDCLQLLHNLLNYNISNQNFFRETS</sequence>
<organism evidence="1 2">
    <name type="scientific">Linderina macrospora</name>
    <dbReference type="NCBI Taxonomy" id="4868"/>
    <lineage>
        <taxon>Eukaryota</taxon>
        <taxon>Fungi</taxon>
        <taxon>Fungi incertae sedis</taxon>
        <taxon>Zoopagomycota</taxon>
        <taxon>Kickxellomycotina</taxon>
        <taxon>Kickxellomycetes</taxon>
        <taxon>Kickxellales</taxon>
        <taxon>Kickxellaceae</taxon>
        <taxon>Linderina</taxon>
    </lineage>
</organism>
<evidence type="ECO:0000313" key="1">
    <source>
        <dbReference type="EMBL" id="KAJ1931284.1"/>
    </source>
</evidence>
<dbReference type="EMBL" id="JANBPW010006079">
    <property type="protein sequence ID" value="KAJ1931284.1"/>
    <property type="molecule type" value="Genomic_DNA"/>
</dbReference>
<evidence type="ECO:0000313" key="2">
    <source>
        <dbReference type="Proteomes" id="UP001150603"/>
    </source>
</evidence>
<dbReference type="Proteomes" id="UP001150603">
    <property type="component" value="Unassembled WGS sequence"/>
</dbReference>
<comment type="caution">
    <text evidence="1">The sequence shown here is derived from an EMBL/GenBank/DDBJ whole genome shotgun (WGS) entry which is preliminary data.</text>
</comment>
<keyword evidence="1" id="KW-0489">Methyltransferase</keyword>
<dbReference type="EC" id="2.1.1.319" evidence="1"/>
<gene>
    <name evidence="1" type="primary">USO1_2</name>
    <name evidence="1" type="ORF">FBU59_006766</name>
</gene>
<accession>A0ACC1IYU9</accession>
<keyword evidence="1" id="KW-0808">Transferase</keyword>